<proteinExistence type="predicted"/>
<organism evidence="1 2">
    <name type="scientific">Aequoribacter fuscus</name>
    <dbReference type="NCBI Taxonomy" id="2518989"/>
    <lineage>
        <taxon>Bacteria</taxon>
        <taxon>Pseudomonadati</taxon>
        <taxon>Pseudomonadota</taxon>
        <taxon>Gammaproteobacteria</taxon>
        <taxon>Cellvibrionales</taxon>
        <taxon>Halieaceae</taxon>
        <taxon>Aequoribacter</taxon>
    </lineage>
</organism>
<evidence type="ECO:0000313" key="1">
    <source>
        <dbReference type="EMBL" id="EGG28400.1"/>
    </source>
</evidence>
<dbReference type="Pfam" id="PF21175">
    <property type="entry name" value="RecR_C"/>
    <property type="match status" value="1"/>
</dbReference>
<dbReference type="Proteomes" id="UP000005615">
    <property type="component" value="Unassembled WGS sequence"/>
</dbReference>
<reference evidence="1 2" key="1">
    <citation type="journal article" date="2011" name="J. Bacteriol.">
        <title>Genome sequence of strain IMCC3088, a proteorhodopsin-containing marine bacterium belonging to the OM60/NOR5 clade.</title>
        <authorList>
            <person name="Jang Y."/>
            <person name="Oh H.M."/>
            <person name="Kang I."/>
            <person name="Lee K."/>
            <person name="Yang S.J."/>
            <person name="Cho J.C."/>
        </authorList>
    </citation>
    <scope>NUCLEOTIDE SEQUENCE [LARGE SCALE GENOMIC DNA]</scope>
    <source>
        <strain evidence="1 2">IMCC3088</strain>
    </source>
</reference>
<sequence length="41" mass="4337">MMRSKGVSASRLARGVPMGGELDYVDSSTLAQALSGRRPLD</sequence>
<name>F3L5K7_9GAMM</name>
<dbReference type="Gene3D" id="6.10.250.240">
    <property type="match status" value="1"/>
</dbReference>
<dbReference type="STRING" id="2518989.IMCC3088_285"/>
<protein>
    <recommendedName>
        <fullName evidence="3">Recombination protein RecR</fullName>
    </recommendedName>
</protein>
<comment type="caution">
    <text evidence="1">The sequence shown here is derived from an EMBL/GenBank/DDBJ whole genome shotgun (WGS) entry which is preliminary data.</text>
</comment>
<dbReference type="InterPro" id="IPR023627">
    <property type="entry name" value="Rcmb_RecR"/>
</dbReference>
<dbReference type="RefSeq" id="WP_009577142.1">
    <property type="nucleotide sequence ID" value="NZ_AEIG01000115.1"/>
</dbReference>
<evidence type="ECO:0008006" key="3">
    <source>
        <dbReference type="Google" id="ProtNLM"/>
    </source>
</evidence>
<evidence type="ECO:0000313" key="2">
    <source>
        <dbReference type="Proteomes" id="UP000005615"/>
    </source>
</evidence>
<accession>F3L5K7</accession>
<dbReference type="AlphaFoldDB" id="F3L5K7"/>
<dbReference type="EMBL" id="AEIG01000115">
    <property type="protein sequence ID" value="EGG28400.1"/>
    <property type="molecule type" value="Genomic_DNA"/>
</dbReference>
<keyword evidence="2" id="KW-1185">Reference proteome</keyword>
<dbReference type="eggNOG" id="COG0353">
    <property type="taxonomic scope" value="Bacteria"/>
</dbReference>
<gene>
    <name evidence="1" type="ORF">IMCC3088_285</name>
</gene>
<dbReference type="SUPFAM" id="SSF111304">
    <property type="entry name" value="Recombination protein RecR"/>
    <property type="match status" value="1"/>
</dbReference>